<gene>
    <name evidence="4" type="ORF">BDV25DRAFT_132702</name>
</gene>
<keyword evidence="4" id="KW-0418">Kinase</keyword>
<dbReference type="Pfam" id="PF00069">
    <property type="entry name" value="Pkinase"/>
    <property type="match status" value="1"/>
</dbReference>
<dbReference type="GO" id="GO:0005524">
    <property type="term" value="F:ATP binding"/>
    <property type="evidence" value="ECO:0007669"/>
    <property type="project" value="UniProtKB-KW"/>
</dbReference>
<evidence type="ECO:0000313" key="4">
    <source>
        <dbReference type="EMBL" id="KAE8146713.1"/>
    </source>
</evidence>
<dbReference type="GO" id="GO:0005886">
    <property type="term" value="C:plasma membrane"/>
    <property type="evidence" value="ECO:0007669"/>
    <property type="project" value="TreeGrafter"/>
</dbReference>
<dbReference type="AlphaFoldDB" id="A0A5N6TK24"/>
<dbReference type="InterPro" id="IPR000719">
    <property type="entry name" value="Prot_kinase_dom"/>
</dbReference>
<evidence type="ECO:0000256" key="1">
    <source>
        <dbReference type="ARBA" id="ARBA00022741"/>
    </source>
</evidence>
<evidence type="ECO:0000313" key="5">
    <source>
        <dbReference type="Proteomes" id="UP000325780"/>
    </source>
</evidence>
<proteinExistence type="predicted"/>
<reference evidence="4 5" key="1">
    <citation type="submission" date="2019-04" db="EMBL/GenBank/DDBJ databases">
        <title>Friends and foes A comparative genomics study of 23 Aspergillus species from section Flavi.</title>
        <authorList>
            <consortium name="DOE Joint Genome Institute"/>
            <person name="Kjaerbolling I."/>
            <person name="Vesth T."/>
            <person name="Frisvad J.C."/>
            <person name="Nybo J.L."/>
            <person name="Theobald S."/>
            <person name="Kildgaard S."/>
            <person name="Isbrandt T."/>
            <person name="Kuo A."/>
            <person name="Sato A."/>
            <person name="Lyhne E.K."/>
            <person name="Kogle M.E."/>
            <person name="Wiebenga A."/>
            <person name="Kun R.S."/>
            <person name="Lubbers R.J."/>
            <person name="Makela M.R."/>
            <person name="Barry K."/>
            <person name="Chovatia M."/>
            <person name="Clum A."/>
            <person name="Daum C."/>
            <person name="Haridas S."/>
            <person name="He G."/>
            <person name="LaButti K."/>
            <person name="Lipzen A."/>
            <person name="Mondo S."/>
            <person name="Riley R."/>
            <person name="Salamov A."/>
            <person name="Simmons B.A."/>
            <person name="Magnuson J.K."/>
            <person name="Henrissat B."/>
            <person name="Mortensen U.H."/>
            <person name="Larsen T.O."/>
            <person name="Devries R.P."/>
            <person name="Grigoriev I.V."/>
            <person name="Machida M."/>
            <person name="Baker S.E."/>
            <person name="Andersen M.R."/>
        </authorList>
    </citation>
    <scope>NUCLEOTIDE SEQUENCE [LARGE SCALE GENOMIC DNA]</scope>
    <source>
        <strain evidence="4 5">IBT 18842</strain>
    </source>
</reference>
<dbReference type="SUPFAM" id="SSF56112">
    <property type="entry name" value="Protein kinase-like (PK-like)"/>
    <property type="match status" value="1"/>
</dbReference>
<name>A0A5N6TK24_ASPAV</name>
<keyword evidence="1" id="KW-0547">Nucleotide-binding</keyword>
<dbReference type="GO" id="GO:0004672">
    <property type="term" value="F:protein kinase activity"/>
    <property type="evidence" value="ECO:0007669"/>
    <property type="project" value="InterPro"/>
</dbReference>
<dbReference type="PANTHER" id="PTHR27001:SF931">
    <property type="entry name" value="OS11G0664100 PROTEIN"/>
    <property type="match status" value="1"/>
</dbReference>
<accession>A0A5N6TK24</accession>
<feature type="domain" description="Protein kinase" evidence="3">
    <location>
        <begin position="14"/>
        <end position="369"/>
    </location>
</feature>
<dbReference type="EMBL" id="ML742246">
    <property type="protein sequence ID" value="KAE8146713.1"/>
    <property type="molecule type" value="Genomic_DNA"/>
</dbReference>
<evidence type="ECO:0000256" key="2">
    <source>
        <dbReference type="ARBA" id="ARBA00022840"/>
    </source>
</evidence>
<sequence length="369" mass="41583">MASSLFIDLHGQPIAESETLGYGRSGVVMRRGNSAIKIPLRHPWSTDADVQLNTEVVQHEQEVYRRLTSSEKEQIDGVVSCIELCTNTTRLAFMENGDLRTYLEKNKPSRSIQVAWFYQMARALAQVHNKCVLVADIATRNFLLDSDLSIRLCDFSEASVLPLGTAMELVDDAGYSIQTDIGQLGAVMYEVITGQKCEFDLFQNNSPDDGQAHWPQRASLPSTDGLWLGSIIEKYHAARSDSPIVLFLVFQRHLPYEDEGTPLSPRQSSNNVLTMSFSFLSSIERVVIVERVCSRLCYVAFCLMKDCVQRDGFCYDSILFLSDEIRQSEKLCFWVGRGDRLWRIPMDLGGPGILFFLSEDVGENVYAML</sequence>
<keyword evidence="2" id="KW-0067">ATP-binding</keyword>
<organism evidence="4 5">
    <name type="scientific">Aspergillus avenaceus</name>
    <dbReference type="NCBI Taxonomy" id="36643"/>
    <lineage>
        <taxon>Eukaryota</taxon>
        <taxon>Fungi</taxon>
        <taxon>Dikarya</taxon>
        <taxon>Ascomycota</taxon>
        <taxon>Pezizomycotina</taxon>
        <taxon>Eurotiomycetes</taxon>
        <taxon>Eurotiomycetidae</taxon>
        <taxon>Eurotiales</taxon>
        <taxon>Aspergillaceae</taxon>
        <taxon>Aspergillus</taxon>
        <taxon>Aspergillus subgen. Circumdati</taxon>
    </lineage>
</organism>
<dbReference type="Proteomes" id="UP000325780">
    <property type="component" value="Unassembled WGS sequence"/>
</dbReference>
<protein>
    <submittedName>
        <fullName evidence="4">Kinase-like domain-containing protein</fullName>
    </submittedName>
</protein>
<dbReference type="SMART" id="SM00220">
    <property type="entry name" value="S_TKc"/>
    <property type="match status" value="1"/>
</dbReference>
<keyword evidence="5" id="KW-1185">Reference proteome</keyword>
<dbReference type="PROSITE" id="PS50011">
    <property type="entry name" value="PROTEIN_KINASE_DOM"/>
    <property type="match status" value="1"/>
</dbReference>
<evidence type="ECO:0000259" key="3">
    <source>
        <dbReference type="PROSITE" id="PS50011"/>
    </source>
</evidence>
<dbReference type="OrthoDB" id="1668230at2759"/>
<dbReference type="InterPro" id="IPR011009">
    <property type="entry name" value="Kinase-like_dom_sf"/>
</dbReference>
<dbReference type="PANTHER" id="PTHR27001">
    <property type="entry name" value="OS01G0253100 PROTEIN"/>
    <property type="match status" value="1"/>
</dbReference>
<keyword evidence="4" id="KW-0808">Transferase</keyword>
<dbReference type="Gene3D" id="1.10.510.10">
    <property type="entry name" value="Transferase(Phosphotransferase) domain 1"/>
    <property type="match status" value="1"/>
</dbReference>